<dbReference type="Proteomes" id="UP000308600">
    <property type="component" value="Unassembled WGS sequence"/>
</dbReference>
<evidence type="ECO:0000313" key="2">
    <source>
        <dbReference type="Proteomes" id="UP000308600"/>
    </source>
</evidence>
<evidence type="ECO:0000313" key="1">
    <source>
        <dbReference type="EMBL" id="TFK58446.1"/>
    </source>
</evidence>
<accession>A0ACD2ZYE0</accession>
<gene>
    <name evidence="1" type="ORF">BDN72DRAFT_865926</name>
</gene>
<proteinExistence type="predicted"/>
<sequence length="160" mass="17549">MARTRPECAGGLPEDDLTEARCCMCSNFVAVPGDNESLEVTTPLYSNTNDLSQNDPSQAHHAAACWPSSGIFEPVRSSITSNPLALHLEGNIPLEISPFVPWILIPGVTVFRASLGEWKAPGWRHSRGFFIQVFINALKLDISKLHFEGSTASIFPDKIR</sequence>
<organism evidence="1 2">
    <name type="scientific">Pluteus cervinus</name>
    <dbReference type="NCBI Taxonomy" id="181527"/>
    <lineage>
        <taxon>Eukaryota</taxon>
        <taxon>Fungi</taxon>
        <taxon>Dikarya</taxon>
        <taxon>Basidiomycota</taxon>
        <taxon>Agaricomycotina</taxon>
        <taxon>Agaricomycetes</taxon>
        <taxon>Agaricomycetidae</taxon>
        <taxon>Agaricales</taxon>
        <taxon>Pluteineae</taxon>
        <taxon>Pluteaceae</taxon>
        <taxon>Pluteus</taxon>
    </lineage>
</organism>
<dbReference type="EMBL" id="ML209361">
    <property type="protein sequence ID" value="TFK58446.1"/>
    <property type="molecule type" value="Genomic_DNA"/>
</dbReference>
<keyword evidence="2" id="KW-1185">Reference proteome</keyword>
<reference evidence="1 2" key="1">
    <citation type="journal article" date="2019" name="Nat. Ecol. Evol.">
        <title>Megaphylogeny resolves global patterns of mushroom evolution.</title>
        <authorList>
            <person name="Varga T."/>
            <person name="Krizsan K."/>
            <person name="Foldi C."/>
            <person name="Dima B."/>
            <person name="Sanchez-Garcia M."/>
            <person name="Sanchez-Ramirez S."/>
            <person name="Szollosi G.J."/>
            <person name="Szarkandi J.G."/>
            <person name="Papp V."/>
            <person name="Albert L."/>
            <person name="Andreopoulos W."/>
            <person name="Angelini C."/>
            <person name="Antonin V."/>
            <person name="Barry K.W."/>
            <person name="Bougher N.L."/>
            <person name="Buchanan P."/>
            <person name="Buyck B."/>
            <person name="Bense V."/>
            <person name="Catcheside P."/>
            <person name="Chovatia M."/>
            <person name="Cooper J."/>
            <person name="Damon W."/>
            <person name="Desjardin D."/>
            <person name="Finy P."/>
            <person name="Geml J."/>
            <person name="Haridas S."/>
            <person name="Hughes K."/>
            <person name="Justo A."/>
            <person name="Karasinski D."/>
            <person name="Kautmanova I."/>
            <person name="Kiss B."/>
            <person name="Kocsube S."/>
            <person name="Kotiranta H."/>
            <person name="LaButti K.M."/>
            <person name="Lechner B.E."/>
            <person name="Liimatainen K."/>
            <person name="Lipzen A."/>
            <person name="Lukacs Z."/>
            <person name="Mihaltcheva S."/>
            <person name="Morgado L.N."/>
            <person name="Niskanen T."/>
            <person name="Noordeloos M.E."/>
            <person name="Ohm R.A."/>
            <person name="Ortiz-Santana B."/>
            <person name="Ovrebo C."/>
            <person name="Racz N."/>
            <person name="Riley R."/>
            <person name="Savchenko A."/>
            <person name="Shiryaev A."/>
            <person name="Soop K."/>
            <person name="Spirin V."/>
            <person name="Szebenyi C."/>
            <person name="Tomsovsky M."/>
            <person name="Tulloss R.E."/>
            <person name="Uehling J."/>
            <person name="Grigoriev I.V."/>
            <person name="Vagvolgyi C."/>
            <person name="Papp T."/>
            <person name="Martin F.M."/>
            <person name="Miettinen O."/>
            <person name="Hibbett D.S."/>
            <person name="Nagy L.G."/>
        </authorList>
    </citation>
    <scope>NUCLEOTIDE SEQUENCE [LARGE SCALE GENOMIC DNA]</scope>
    <source>
        <strain evidence="1 2">NL-1719</strain>
    </source>
</reference>
<protein>
    <submittedName>
        <fullName evidence="1">Uncharacterized protein</fullName>
    </submittedName>
</protein>
<name>A0ACD2ZYE0_9AGAR</name>